<evidence type="ECO:0000313" key="2">
    <source>
        <dbReference type="EMBL" id="KAG6517048.1"/>
    </source>
</evidence>
<dbReference type="InterPro" id="IPR055281">
    <property type="entry name" value="GIR1-2/SIED1"/>
</dbReference>
<accession>A0A8J5H080</accession>
<dbReference type="Proteomes" id="UP000734854">
    <property type="component" value="Unassembled WGS sequence"/>
</dbReference>
<keyword evidence="3" id="KW-1185">Reference proteome</keyword>
<protein>
    <submittedName>
        <fullName evidence="2">Uncharacterized protein</fullName>
    </submittedName>
</protein>
<dbReference type="PANTHER" id="PTHR33177:SF24">
    <property type="entry name" value="FILAMENTOUS HEMAGGLUTININ TRANSPORTER"/>
    <property type="match status" value="1"/>
</dbReference>
<evidence type="ECO:0000256" key="1">
    <source>
        <dbReference type="SAM" id="MobiDB-lite"/>
    </source>
</evidence>
<dbReference type="EMBL" id="JACMSC010000006">
    <property type="protein sequence ID" value="KAG6517048.1"/>
    <property type="molecule type" value="Genomic_DNA"/>
</dbReference>
<feature type="compositionally biased region" description="Basic and acidic residues" evidence="1">
    <location>
        <begin position="91"/>
        <end position="102"/>
    </location>
</feature>
<proteinExistence type="predicted"/>
<reference evidence="2 3" key="1">
    <citation type="submission" date="2020-08" db="EMBL/GenBank/DDBJ databases">
        <title>Plant Genome Project.</title>
        <authorList>
            <person name="Zhang R.-G."/>
        </authorList>
    </citation>
    <scope>NUCLEOTIDE SEQUENCE [LARGE SCALE GENOMIC DNA]</scope>
    <source>
        <tissue evidence="2">Rhizome</tissue>
    </source>
</reference>
<dbReference type="PANTHER" id="PTHR33177">
    <property type="entry name" value="PUTATIVE-RELATED"/>
    <property type="match status" value="1"/>
</dbReference>
<feature type="compositionally biased region" description="Low complexity" evidence="1">
    <location>
        <begin position="103"/>
        <end position="128"/>
    </location>
</feature>
<gene>
    <name evidence="2" type="ORF">ZIOFF_020426</name>
</gene>
<name>A0A8J5H080_ZINOF</name>
<comment type="caution">
    <text evidence="2">The sequence shown here is derived from an EMBL/GenBank/DDBJ whole genome shotgun (WGS) entry which is preliminary data.</text>
</comment>
<organism evidence="2 3">
    <name type="scientific">Zingiber officinale</name>
    <name type="common">Ginger</name>
    <name type="synonym">Amomum zingiber</name>
    <dbReference type="NCBI Taxonomy" id="94328"/>
    <lineage>
        <taxon>Eukaryota</taxon>
        <taxon>Viridiplantae</taxon>
        <taxon>Streptophyta</taxon>
        <taxon>Embryophyta</taxon>
        <taxon>Tracheophyta</taxon>
        <taxon>Spermatophyta</taxon>
        <taxon>Magnoliopsida</taxon>
        <taxon>Liliopsida</taxon>
        <taxon>Zingiberales</taxon>
        <taxon>Zingiberaceae</taxon>
        <taxon>Zingiber</taxon>
    </lineage>
</organism>
<dbReference type="AlphaFoldDB" id="A0A8J5H080"/>
<sequence>MEMSSIKEAKRDLITLDLLGGVSPAAGAQDVADVSLKAPSFGCHHHPLLRPLDLNQMPEDLVRRKQAAGLFAGGGGQSVCTIERVRMALERAGRESQGERRPSAAAEAESSVVSPSGGSASSTSSSSITTASAKRRTAGVEDAGGPFLVVAGCSGCLSYVLIEKDSLRCPRCESQTVAAMTPPAKRPRVDLEFKMGL</sequence>
<feature type="region of interest" description="Disordered" evidence="1">
    <location>
        <begin position="91"/>
        <end position="128"/>
    </location>
</feature>
<evidence type="ECO:0000313" key="3">
    <source>
        <dbReference type="Proteomes" id="UP000734854"/>
    </source>
</evidence>